<evidence type="ECO:0000256" key="4">
    <source>
        <dbReference type="ARBA" id="ARBA00023239"/>
    </source>
</evidence>
<evidence type="ECO:0000256" key="1">
    <source>
        <dbReference type="ARBA" id="ARBA00001933"/>
    </source>
</evidence>
<dbReference type="GO" id="GO:0003941">
    <property type="term" value="F:L-serine ammonia-lyase activity"/>
    <property type="evidence" value="ECO:0007669"/>
    <property type="project" value="TreeGrafter"/>
</dbReference>
<dbReference type="EMBL" id="CP002008">
    <property type="protein sequence ID" value="ADG09361.1"/>
    <property type="molecule type" value="Genomic_DNA"/>
</dbReference>
<dbReference type="FunFam" id="3.40.50.1100:FF:000005">
    <property type="entry name" value="Threonine dehydratase catabolic"/>
    <property type="match status" value="1"/>
</dbReference>
<dbReference type="eggNOG" id="COG1171">
    <property type="taxonomic scope" value="Bacteria"/>
</dbReference>
<dbReference type="InterPro" id="IPR001926">
    <property type="entry name" value="TrpB-like_PALP"/>
</dbReference>
<organism evidence="6 7">
    <name type="scientific">Caulobacter segnis (strain ATCC 21756 / DSM 7131 / JCM 7823 / NBRC 15250 / LMG 17158 / TK0059)</name>
    <name type="common">Mycoplana segnis</name>
    <dbReference type="NCBI Taxonomy" id="509190"/>
    <lineage>
        <taxon>Bacteria</taxon>
        <taxon>Pseudomonadati</taxon>
        <taxon>Pseudomonadota</taxon>
        <taxon>Alphaproteobacteria</taxon>
        <taxon>Caulobacterales</taxon>
        <taxon>Caulobacteraceae</taxon>
        <taxon>Caulobacter</taxon>
    </lineage>
</organism>
<comment type="cofactor">
    <cofactor evidence="1">
        <name>pyridoxal 5'-phosphate</name>
        <dbReference type="ChEBI" id="CHEBI:597326"/>
    </cofactor>
</comment>
<dbReference type="PANTHER" id="PTHR43050:SF1">
    <property type="entry name" value="SERINE RACEMASE"/>
    <property type="match status" value="1"/>
</dbReference>
<dbReference type="PANTHER" id="PTHR43050">
    <property type="entry name" value="SERINE / THREONINE RACEMASE FAMILY MEMBER"/>
    <property type="match status" value="1"/>
</dbReference>
<dbReference type="KEGG" id="cse:Cseg_0855"/>
<evidence type="ECO:0000256" key="2">
    <source>
        <dbReference type="ARBA" id="ARBA00010869"/>
    </source>
</evidence>
<proteinExistence type="inferred from homology"/>
<dbReference type="Gene3D" id="3.40.50.1100">
    <property type="match status" value="2"/>
</dbReference>
<evidence type="ECO:0000259" key="5">
    <source>
        <dbReference type="Pfam" id="PF00291"/>
    </source>
</evidence>
<dbReference type="GO" id="GO:0030170">
    <property type="term" value="F:pyridoxal phosphate binding"/>
    <property type="evidence" value="ECO:0007669"/>
    <property type="project" value="TreeGrafter"/>
</dbReference>
<dbReference type="GO" id="GO:0005524">
    <property type="term" value="F:ATP binding"/>
    <property type="evidence" value="ECO:0007669"/>
    <property type="project" value="TreeGrafter"/>
</dbReference>
<dbReference type="Pfam" id="PF00291">
    <property type="entry name" value="PALP"/>
    <property type="match status" value="1"/>
</dbReference>
<evidence type="ECO:0000256" key="3">
    <source>
        <dbReference type="ARBA" id="ARBA00022898"/>
    </source>
</evidence>
<dbReference type="Proteomes" id="UP000002629">
    <property type="component" value="Chromosome"/>
</dbReference>
<dbReference type="InterPro" id="IPR036052">
    <property type="entry name" value="TrpB-like_PALP_sf"/>
</dbReference>
<name>D5VEU3_CAUST</name>
<evidence type="ECO:0000313" key="6">
    <source>
        <dbReference type="EMBL" id="ADG09361.1"/>
    </source>
</evidence>
<dbReference type="SUPFAM" id="SSF53686">
    <property type="entry name" value="Tryptophan synthase beta subunit-like PLP-dependent enzymes"/>
    <property type="match status" value="1"/>
</dbReference>
<dbReference type="STRING" id="509190.Cseg_0855"/>
<comment type="similarity">
    <text evidence="2">Belongs to the serine/threonine dehydratase family.</text>
</comment>
<dbReference type="GO" id="GO:0018114">
    <property type="term" value="F:threonine racemase activity"/>
    <property type="evidence" value="ECO:0007669"/>
    <property type="project" value="TreeGrafter"/>
</dbReference>
<dbReference type="GO" id="GO:0000287">
    <property type="term" value="F:magnesium ion binding"/>
    <property type="evidence" value="ECO:0007669"/>
    <property type="project" value="TreeGrafter"/>
</dbReference>
<dbReference type="GO" id="GO:0070179">
    <property type="term" value="P:D-serine biosynthetic process"/>
    <property type="evidence" value="ECO:0007669"/>
    <property type="project" value="TreeGrafter"/>
</dbReference>
<feature type="domain" description="Tryptophan synthase beta chain-like PALP" evidence="5">
    <location>
        <begin position="38"/>
        <end position="326"/>
    </location>
</feature>
<sequence length="342" mass="35725">MGRKASKASGAPVELRRMSITLADIQAAAQRLKGLAVETPLIESPALNERLGGRIFLKPETLQRAGAFKFRGAYNRLSQLTDDEKARGVVAFSSGNHAQGVALAAKLVGCPALIVMPSDSPAVKVEGTRGFGAEIRFYDRFTEDRVAIADQIAAERGCVVVPSYDDPHIIAGQGTLGIEIVEQAAARGAKLDILVCCVGGGGLMAGTSTAVKALSPATEIWGVEPAGFDETRRSLESGQRETIDKDARSFCDALLTPIPGELTWPINQKNLAGGVAVTDPEVAEAMRYAFSVLKLVVEPGGCVALAAALTGKVDLKGKMAAIVLSGGNVDPGLFASVLRGEL</sequence>
<keyword evidence="3" id="KW-0663">Pyridoxal phosphate</keyword>
<dbReference type="GO" id="GO:0030378">
    <property type="term" value="F:serine racemase activity"/>
    <property type="evidence" value="ECO:0007669"/>
    <property type="project" value="TreeGrafter"/>
</dbReference>
<gene>
    <name evidence="6" type="ordered locus">Cseg_0855</name>
</gene>
<dbReference type="HOGENOM" id="CLU_021152_4_2_5"/>
<accession>D5VEU3</accession>
<dbReference type="AlphaFoldDB" id="D5VEU3"/>
<keyword evidence="4" id="KW-0456">Lyase</keyword>
<dbReference type="CDD" id="cd01562">
    <property type="entry name" value="Thr-dehyd"/>
    <property type="match status" value="1"/>
</dbReference>
<evidence type="ECO:0000313" key="7">
    <source>
        <dbReference type="Proteomes" id="UP000002629"/>
    </source>
</evidence>
<protein>
    <submittedName>
        <fullName evidence="6">Pyridoxal-5'-phosphate-dependent protein beta subunit</fullName>
    </submittedName>
</protein>
<reference evidence="7" key="1">
    <citation type="journal article" date="2011" name="J. Bacteriol.">
        <title>Genome sequences of eight morphologically diverse alphaproteobacteria.</title>
        <authorList>
            <consortium name="US DOE Joint Genome Institute"/>
            <person name="Brown P.J."/>
            <person name="Kysela D.T."/>
            <person name="Buechlein A."/>
            <person name="Hemmerich C."/>
            <person name="Brun Y.V."/>
        </authorList>
    </citation>
    <scope>NUCLEOTIDE SEQUENCE [LARGE SCALE GENOMIC DNA]</scope>
    <source>
        <strain evidence="7">ATCC 21756 / DSM 7131 / JCM 7823 / NBRC 15250 / LMG 17158 / TK0059</strain>
    </source>
</reference>